<dbReference type="InterPro" id="IPR056863">
    <property type="entry name" value="LMN_ATRN_NET-like_EGF"/>
</dbReference>
<feature type="disulfide bond" evidence="12">
    <location>
        <begin position="171"/>
        <end position="186"/>
    </location>
</feature>
<feature type="domain" description="Ig-like" evidence="19">
    <location>
        <begin position="4293"/>
        <end position="4375"/>
    </location>
</feature>
<feature type="disulfide bond" evidence="12">
    <location>
        <begin position="1251"/>
        <end position="1266"/>
    </location>
</feature>
<accession>A0ABM1DQJ5</accession>
<keyword evidence="9 13" id="KW-0424">Laminin EGF-like domain</keyword>
<feature type="domain" description="Laminin EGF-like" evidence="18">
    <location>
        <begin position="3380"/>
        <end position="3429"/>
    </location>
</feature>
<dbReference type="PROSITE" id="PS00022">
    <property type="entry name" value="EGF_1"/>
    <property type="match status" value="4"/>
</dbReference>
<feature type="domain" description="Laminin G" evidence="16">
    <location>
        <begin position="5167"/>
        <end position="5343"/>
    </location>
</feature>
<feature type="disulfide bond" evidence="12">
    <location>
        <begin position="1375"/>
        <end position="1387"/>
    </location>
</feature>
<feature type="disulfide bond" evidence="12">
    <location>
        <begin position="642"/>
        <end position="657"/>
    </location>
</feature>
<feature type="disulfide bond" evidence="12">
    <location>
        <begin position="2153"/>
        <end position="2171"/>
    </location>
</feature>
<keyword evidence="4" id="KW-0732">Signal</keyword>
<feature type="disulfide bond" evidence="12">
    <location>
        <begin position="1096"/>
        <end position="1108"/>
    </location>
</feature>
<feature type="disulfide bond" evidence="12">
    <location>
        <begin position="955"/>
        <end position="967"/>
    </location>
</feature>
<dbReference type="InterPro" id="IPR013098">
    <property type="entry name" value="Ig_I-set"/>
</dbReference>
<dbReference type="PANTHER" id="PTHR12231:SF267">
    <property type="entry name" value="BASEMENT MEMBRANE-SPECIFIC HEPARAN SULFATE PROTEOGLYCAN CORE PROTEIN"/>
    <property type="match status" value="1"/>
</dbReference>
<feature type="disulfide bond" evidence="12">
    <location>
        <begin position="1536"/>
        <end position="1554"/>
    </location>
</feature>
<dbReference type="Proteomes" id="UP000695022">
    <property type="component" value="Unplaced"/>
</dbReference>
<evidence type="ECO:0000256" key="3">
    <source>
        <dbReference type="ARBA" id="ARBA00022530"/>
    </source>
</evidence>
<feature type="disulfide bond" evidence="12">
    <location>
        <begin position="1239"/>
        <end position="1257"/>
    </location>
</feature>
<feature type="disulfide bond" evidence="11">
    <location>
        <begin position="4884"/>
        <end position="4893"/>
    </location>
</feature>
<feature type="domain" description="Laminin EGF-like" evidence="18">
    <location>
        <begin position="2588"/>
        <end position="2632"/>
    </location>
</feature>
<feature type="disulfide bond" evidence="11">
    <location>
        <begin position="4826"/>
        <end position="4843"/>
    </location>
</feature>
<feature type="disulfide bond" evidence="12">
    <location>
        <begin position="1975"/>
        <end position="1993"/>
    </location>
</feature>
<dbReference type="SUPFAM" id="SSF57424">
    <property type="entry name" value="LDL receptor-like module"/>
    <property type="match status" value="34"/>
</dbReference>
<keyword evidence="8" id="KW-0325">Glycoprotein</keyword>
<feature type="domain" description="SEA" evidence="15">
    <location>
        <begin position="1"/>
        <end position="106"/>
    </location>
</feature>
<feature type="disulfide bond" evidence="12">
    <location>
        <begin position="120"/>
        <end position="138"/>
    </location>
</feature>
<feature type="disulfide bond" evidence="12">
    <location>
        <begin position="132"/>
        <end position="147"/>
    </location>
</feature>
<organism evidence="21 22">
    <name type="scientific">Priapulus caudatus</name>
    <name type="common">Priapulid worm</name>
    <dbReference type="NCBI Taxonomy" id="37621"/>
    <lineage>
        <taxon>Eukaryota</taxon>
        <taxon>Metazoa</taxon>
        <taxon>Ecdysozoa</taxon>
        <taxon>Scalidophora</taxon>
        <taxon>Priapulida</taxon>
        <taxon>Priapulimorpha</taxon>
        <taxon>Priapulimorphida</taxon>
        <taxon>Priapulidae</taxon>
        <taxon>Priapulus</taxon>
    </lineage>
</organism>
<feature type="domain" description="Ig-like" evidence="19">
    <location>
        <begin position="4100"/>
        <end position="4195"/>
    </location>
</feature>
<evidence type="ECO:0000259" key="17">
    <source>
        <dbReference type="PROSITE" id="PS50026"/>
    </source>
</evidence>
<name>A0ABM1DQJ5_PRICU</name>
<feature type="disulfide bond" evidence="13">
    <location>
        <begin position="3399"/>
        <end position="3408"/>
    </location>
</feature>
<feature type="region of interest" description="Disordered" evidence="14">
    <location>
        <begin position="977"/>
        <end position="1021"/>
    </location>
</feature>
<protein>
    <submittedName>
        <fullName evidence="22">Basement membrane-specific heparan sulfate proteoglycan core protein-like</fullName>
    </submittedName>
</protein>
<proteinExistence type="predicted"/>
<feature type="disulfide bond" evidence="12">
    <location>
        <begin position="1968"/>
        <end position="1980"/>
    </location>
</feature>
<dbReference type="PROSITE" id="PS50024">
    <property type="entry name" value="SEA"/>
    <property type="match status" value="1"/>
</dbReference>
<dbReference type="InterPro" id="IPR001881">
    <property type="entry name" value="EGF-like_Ca-bd_dom"/>
</dbReference>
<evidence type="ECO:0000256" key="12">
    <source>
        <dbReference type="PROSITE-ProRule" id="PRU00124"/>
    </source>
</evidence>
<feature type="disulfide bond" evidence="12">
    <location>
        <begin position="2106"/>
        <end position="2118"/>
    </location>
</feature>
<dbReference type="InterPro" id="IPR002172">
    <property type="entry name" value="LDrepeatLR_classA_rpt"/>
</dbReference>
<feature type="domain" description="Laminin G" evidence="16">
    <location>
        <begin position="4901"/>
        <end position="5079"/>
    </location>
</feature>
<feature type="disulfide bond" evidence="12">
    <location>
        <begin position="1103"/>
        <end position="1121"/>
    </location>
</feature>
<dbReference type="InterPro" id="IPR013783">
    <property type="entry name" value="Ig-like_fold"/>
</dbReference>
<dbReference type="CDD" id="cd00112">
    <property type="entry name" value="LDLa"/>
    <property type="match status" value="33"/>
</dbReference>
<feature type="disulfide bond" evidence="12">
    <location>
        <begin position="588"/>
        <end position="606"/>
    </location>
</feature>
<dbReference type="PROSITE" id="PS50835">
    <property type="entry name" value="IG_LIKE"/>
    <property type="match status" value="14"/>
</dbReference>
<dbReference type="Pfam" id="PF00008">
    <property type="entry name" value="EGF"/>
    <property type="match status" value="3"/>
</dbReference>
<feature type="disulfide bond" evidence="12">
    <location>
        <begin position="2209"/>
        <end position="2224"/>
    </location>
</feature>
<gene>
    <name evidence="22" type="primary">LOC106805222</name>
</gene>
<feature type="disulfide bond" evidence="12">
    <location>
        <begin position="1072"/>
        <end position="1087"/>
    </location>
</feature>
<dbReference type="InterPro" id="IPR000034">
    <property type="entry name" value="Laminin_IV"/>
</dbReference>
<feature type="region of interest" description="Disordered" evidence="14">
    <location>
        <begin position="1306"/>
        <end position="1328"/>
    </location>
</feature>
<dbReference type="SMART" id="SM00406">
    <property type="entry name" value="IGv"/>
    <property type="match status" value="4"/>
</dbReference>
<feature type="disulfide bond" evidence="12">
    <location>
        <begin position="783"/>
        <end position="798"/>
    </location>
</feature>
<dbReference type="Pfam" id="PF00053">
    <property type="entry name" value="EGF_laminin"/>
    <property type="match status" value="9"/>
</dbReference>
<evidence type="ECO:0000256" key="6">
    <source>
        <dbReference type="ARBA" id="ARBA00022869"/>
    </source>
</evidence>
<feature type="disulfide bond" evidence="12">
    <location>
        <begin position="1287"/>
        <end position="1305"/>
    </location>
</feature>
<sequence>MKINFTSIEFSKDLEDRNTKLFKETSERIAREIEALYLPVPGQQLVIVAQYRPNNVGSSMVTSDLTADGQHNEVLLRNAVWDSVRRGRIGGYTVSSDGFQFTLLRVPPVTEGCQAYQFLCGDGSCVDGRSRCDAAFDCPDGSDEANCQTQCVAGEFTCNDGQQCVEERRLCDGYQDCADNSDEATCGPDTGEGQTGVNQCADDQFFCTDGSCVRISAECDGFSDCPDGSDESQCPPSRCGSREYQCGDGSCIDKRQECDGRRDCADGSDELRCSGCSQDQYKCDDGTCIEGTYGCDGIVDCADGSDEDERCPDVECGPDEFRCSGSLCIDKAWRCNGQPDCRNGADEQGCRTTPKPSPCENGRYPLLDPDTSDPKSCGFLSWCPRDHKCEDSICCPTGALPICREDEFQCERDGACIAENKVCDGHRDCQDASDEDPQKCPGYSIAELSMCGEALPLIDRLTRKPKICSSRNPCPSGYTCNTGRQDAPGICCRGTGVGATCPGGFFRCTHGAQCVDPRRQCDGRNDCVDGSDEQRCTSGARGCGAGEFRCQDGSCIDDKSRCNGEQDCRDGSDERGCTAGCQTSEWQCLDGQCIDERRKCDGRADCSDGSDELDCEEPAPASCPTGYWLCHDGECIDSRRKCDGRPDCGDASDEEGCDDDKEEPTPAACPSGYWQCHDGQCIDARRKCDGRPNCGDASDEEGCDDDKEEPTPAACTTGYWQCHDGQCIDARRKCDGRPDCGDSSDEEGCDDEEQEKEEPTPAACPTGYWQCHDGQCIDARRKCDGRPDCGDASDEEGCDEKEEKEDACPSGYMECYGGGCVDPSRICDGTPDCADGSDELMNCDDKEERPEPDTNLCRDSTPLIDPVTRQPTTCSSRNPCPSGYTCNTDRQDAPAVCCRAAGPDGNELTCPRGFFRCGDGIQCVDPRRLCDGRKDCNDGSDERENCDGKEEVRACPSGYWQCEDGNCIDPRRKCDGRPDCPDGSDEKNCQEERPEPDSNLCRDSTPLIDPVTRQPTTCSSRNPCPSGYTCNTDRQDAPAVCCRAADVDEPSACPSGYWQCEEGNCIDPRRKCDGRPDCPDGSDEKNCQEDVEPPSCPSGYWQCEDGKCIDPRRKCDGRPDCPDGSDEQNCQEERPEPDSNPCHDSTPLIDPVTRQPTTCSSRNPCPSGYTCNTDRQDAPAVCCRAAVAACPRGYWQCKDGACIDPRRKCDGRPDCPDRSDEQNCQEPTPAACPTGYWQCHDGQCIDSRRKCDGRPDCGDSSDEEGCDDGEATEAPTPASCPTGYWQCHDGECIDARRKCDDRPDCGDSSDEEGCDDEEEVGPGPDGNELTCPRGFFRCGDGIQCVDPRRLCDGREDCNDGSDERENCGGPSTDECVTGEFKCNDGNCIDQSLVCNGDYDCYDGDDETNCPAKETGPTFEKISEDVTMEADEMLNMIAIIKNVESYKVEWSVDHGDYIDILSVNDDKFSTDNRIYLRTRGDSTRKEFHLTILGTQSGDTGTYKVRVDSTPPVTKEFRVTITGYEPEPVSCETGYWQCEDGACIDARRKCDGRSDCDDGSDEQGCEAPGHLQCGGNVPLIDALSQQPRTCSFFELCPAGYECSIRVQGVIPVCCPIRAPEPVTTPAPSGCSSGYWQCRDGNCIDERRKCDGRADCRDRSDEEGCDEPEPVTTPAPSGCSSGYWQCRDGNCIDERRKCDGRADCRDRSDEEGCDVPSRFCGGKLPLINPLSRQPRTCYFLNPCPRGYSCSRGSEISVCCPIDEPDTPAPPTAPPQVVCADDDFRCDSGDCIPGSERCDGNSQCRDGSDEEGCVVKECQWYEMSCDGGTNCVDKRRRCDGRDDCRDGLDEADCEPRECTSAEFKCNNGRCIPASKHCDGRYDCLDRSDEHNCDAVTQPPTPAPTTQAPTRPGGGGVVNTCRQGIPLIDPFTRSYRTCSFRNPCPSGYECNTAVADVAAVCCPEVPPTTPTGCSAQQFQCISGECVDGQYKCDGRPQCRDGSDEFNCPVTGYIVEVIPEQQTAREGQEVVIECRAQGSPSPILRWTRVGGVMPRSASDTGRGRLVFTQVAAADQGSYKCEVRGVTGTYEATARLTVEPYGPTQTPPGPYNCAETESTCSDGQCIPRDYLCDGEADCKDGSDEASCVKADQCEPNEFQCNNGRCIQKIWRCDGDNDCGDRSDEESCPTHKPGDPCNADEFRCVSVDQCIPASYQCDGEFDCQDRTDEIGCAPPTITRPPPAMVMVNVGETVTIECTAVGVPTPFINWRLNWGHVPPPPRVSSTSVDGFGRLTIRNVQFSDQGAYSCEAINSKDRVFGQPDAILKVKGETGICPSLLFNAAATDVSKCISCFCFGATRECSSSNLFRSSLPAGNQMDMMNADSDQPIEDSLVQYNPLNREFVVSDFHNIVPMGRLFWQLPHMFHGNKLSSYAADISFDYSFAVGRGRPAPTDQPDVILKGNGRTLFYKSNKVPLPNAQNPSSIHLVEGEWLSTDHYEGRGDTPVGTPVTRADFMMVLQNVTDILIRASYDYSMTATRISNVELGIGVVQDTGRSRAFEVEACSCPTGYEGLSCEKCTRGFRRDSRGRYLGTCVPCDCRGASNDCDPETGACLACSGNTEGPRCDRCKAGYYMVAGRCEACPCPLTMPSNQFSPTCHMANDRQVTCDACPTGYVGRRCEQCDRGYTGNPSVPGGKCEPEGTNLLLCDQRGSVSTVPDPFGRCQCKPNVVGQYCDQCARDTFHLSAANPHGCVRCFCMGITNRCSSCSWNRDQEVADFRAHKSEWLLRDRFGHFNISSGIDVVEEDNKDTLVASGRALPDRLNLFYWAMPQHFLGNKVMSYGGDVHYTVSFRGGSPSDDSDPDVELYGNDILLYHRVEQQPREGVQTSYKIPMYETAWQRADGEQTTREHLMMALADMEYFLVKASFSQNIYQTKLHAFSMGISVDRNTGNEQAYAVEQCSCPAGYLGLSCEDCAPGYTRDAALYLGKCVPCNCNGHSNTCDVETGTCSNCRENTQGHSCEQCKQGYYMDGNFCKPCPCPLTSIENRFSPSCQLADDGWPTCDACPTGYTGRRCERCDSGYTGNPMEPGNFCKAEGGCRCDPRGVSGVCDASTFYCNCKSNVDGEYCSQCKPGYFALSTANDDGCSQCYCSGVSQTCSASQLYRDKITIRSWQDFALADRSGEVVTSDGFLININFNEISFQNFDSFSEQTYFWVMPPRFRGNLVKSYGGYLSYSIHYSLSASGIPYNDVDVKIEGDEIELFRINTPKAQPDIKQDYEVPMKEGYGWQVTDQKSPGVRPATRTDFMRALSNVKSMMIRATYNSKTRKSSLQDFSMDTAVAVDNGQLQAADVEQCECPLGYAGLSCQECGNGYVRVPDSTRLSGFLCVSCNCNGHSSQCDPHTGACLNCQHNTEGERCERCRNGYYGDASAGTPNDCRQCACPLTLSSNNFATSCYLDRDSRPTCIGCPEGYMGRDCGTCKSGYSGDPRQPGQSCRGEETGSGRPTVVVYPLQIDEFVGGTVSFTCSVRGREPRAVTWSRADSSPLSGRHQIGDDNSLTVQGLTQGDSGVYICSARNQLGTATGTARLMIKSGVEPIRVVIEEQKDQAVEEGSTVNFRCRGESQITYTIVWTRQGAALPGGATDRNGVLTIPNVRQEDSGTYICTGSNLFATAEDRATLSITSSALQAPSVRIEPRFQTVNAGDPVEFQCIAEGSPQPTLEWTGGRNKELNPESSFVNGVFRIPRARAEDEATYYCKGTNPAGSSDVRTVLFVKHEVGVPVVTTNVQTVEVMVGGTAVFNCEASGDPTPVISWSREGTRGGLPRANSVSRGTLTMPNVQRSHEGVYVCSATNSAGTTDSRVTLTVALGLAWCSGELPLIDQLTSQPKTCDFFSPCPDGYKCSMGIAFAPICCPHNAPDTPGPLTMVPPEIEIEPDRQTVGQGNTGTLRCIVHRGNPPPTITWTRQNGEITSNHIIQNDVLRIQHATVDDRGVYICTAQSPAGLAYVSAVVEVERRERPELEIFPSTEQSISAGSSVYFQCRVTGGIPDPVVTWERADGEEFTHNTQMFAESGVLQFNAVEGSEQGTYICTASNDAGRVSITARLRVAGPPRVMISPPDNPAKAKEGSVVRLECIAEGDPAPEVYWEDASGRERSEGQSTLGLELPGKHTSAGSSILEVVNIQLNDAGSYACVARNTGGTSRKTVQVIVEAADQIATGGVQVVPREVTVKEGQMIELSCKMSGQVRNLQWSRLGDQLPAGHSVTNGVLVISSAMARDTGLYICSAQLPDAVVQDTSTVTVIVPPKVTVSPQGMRLRPGETIRIQCKAEGTEPVTTEWSKVAGSMSPAATDNEGLLEIKGATAIDAGNYKCTGSNAAGSTAASAYIVVMVPPTVRILESLASVSAGGSHTFICNATGIPRPNIQWTRDRGQLPPQHSVVGGVLSMSALKVEDSGRYICTASSEAGQSRSIAQLTVAGRHYVEVSVESESEIASEGGTAYFNCKGVGTPQPIITWTKIDDTLPSNAIESGDGQLTIKDVMLDNAGMYKCTASNAAGTMFSVVSLLVNAPPRISGLSESQYVNIGTEVTLTCGVSGNPPPTITWHKVDGNLPQEHSVEEGALTMLVASAEDAGTYVCTVTNMFGVVTEDVNVEIGQLVPYFSQNPVSYVSLATLHDAYLTVDMSVAFRPETTDGLILYNGQRAGGSGDFVAFGVTDGYAELRFDMGSGTAVIRSADPLELGEWHTVQFKRSKRFGQLIVDGMEAINGTSQGNFQGLDLREYLYLGGVPDYTDISRAAGWTTGFVGCIAQLKNGNAIYDLAKEALDVVGVTTCPSCSGSPCKNGGKCVEAPTSEGYTCTCAAGYAGNNCDQSDVCIEGACGGGSCVADEEQPDGFHCECHIGFAGPRCQDAINVITPMFNREHHSYMEVKRPDNTERDFKVTMKVKPDLVDEGLLLYASQNKDGRGDFVSLTIRDGRIEFRFDSGSGPAIIRSDYIKQGEWVKVDAGYNQQEGALTIDDAARYEGRAPGTTRSLNLKTQLYVGGVPHGVVVSPFVEVTLAFTGCVSLLELNGREIPTTNSYNDDVLSSANIEDCGVNSCDSDPCQNAGSCRSSLAGDFYSCECPPGFTGVNCELEMNICLEEQPCQNGASCLVLGGIDSDDYECQCSKGWSGKTCTEGVSFDSEVFLNGNGYAEFSSDLQPHGTGETEIIEIKFSHQNSNGLLFWQGQQPGTAALGNDYVYLALIDGDLVYSYELGSGIAQQQITVNEDEEVHTVVVHRTGKESNMSLDGEINFGMSSGPSQMLNVEGNIYVGGIPDFPKQVMNAKLENGFIGCIHLLKVNGNKVIDFYEDSIQTVNCLPCADDLVSGLGSAELEPEEREDKGFWG</sequence>
<feature type="domain" description="EGF-like" evidence="17">
    <location>
        <begin position="5080"/>
        <end position="5118"/>
    </location>
</feature>
<feature type="disulfide bond" evidence="12">
    <location>
        <begin position="335"/>
        <end position="350"/>
    </location>
</feature>
<feature type="disulfide bond" evidence="12">
    <location>
        <begin position="219"/>
        <end position="234"/>
    </location>
</feature>
<feature type="domain" description="Ig-like" evidence="19">
    <location>
        <begin position="4557"/>
        <end position="4639"/>
    </location>
</feature>
<feature type="disulfide bond" evidence="12">
    <location>
        <begin position="1197"/>
        <end position="1215"/>
    </location>
</feature>
<feature type="disulfide bond" evidence="12">
    <location>
        <begin position="815"/>
        <end position="833"/>
    </location>
</feature>
<evidence type="ECO:0000259" key="19">
    <source>
        <dbReference type="PROSITE" id="PS50835"/>
    </source>
</evidence>
<comment type="subcellular location">
    <subcellularLocation>
        <location evidence="1">Secreted</location>
        <location evidence="1">Extracellular space</location>
        <location evidence="1">Extracellular matrix</location>
        <location evidence="1">Basement membrane</location>
    </subcellularLocation>
</comment>
<feature type="disulfide bond" evidence="11">
    <location>
        <begin position="5089"/>
        <end position="5106"/>
    </location>
</feature>
<feature type="disulfide bond" evidence="12">
    <location>
        <begin position="688"/>
        <end position="703"/>
    </location>
</feature>
<feature type="disulfide bond" evidence="12">
    <location>
        <begin position="1280"/>
        <end position="1292"/>
    </location>
</feature>
<feature type="disulfide bond" evidence="12">
    <location>
        <begin position="1695"/>
        <end position="1710"/>
    </location>
</feature>
<feature type="disulfide bond" evidence="12">
    <location>
        <begin position="771"/>
        <end position="789"/>
    </location>
</feature>
<dbReference type="InterPro" id="IPR002049">
    <property type="entry name" value="LE_dom"/>
</dbReference>
<keyword evidence="7 11" id="KW-1015">Disulfide bond</keyword>
<feature type="disulfide bond" evidence="12">
    <location>
        <begin position="1676"/>
        <end position="1688"/>
    </location>
</feature>
<feature type="disulfide bond" evidence="12">
    <location>
        <begin position="200"/>
        <end position="212"/>
    </location>
</feature>
<dbReference type="InterPro" id="IPR001791">
    <property type="entry name" value="Laminin_G"/>
</dbReference>
<dbReference type="InterPro" id="IPR013320">
    <property type="entry name" value="ConA-like_dom_sf"/>
</dbReference>
<dbReference type="PROSITE" id="PS50068">
    <property type="entry name" value="LDLRA_2"/>
    <property type="match status" value="34"/>
</dbReference>
<feature type="domain" description="Ig-like" evidence="19">
    <location>
        <begin position="2003"/>
        <end position="2090"/>
    </location>
</feature>
<feature type="disulfide bond" evidence="12">
    <location>
        <begin position="734"/>
        <end position="749"/>
    </location>
</feature>
<feature type="disulfide bond" evidence="12">
    <location>
        <begin position="239"/>
        <end position="251"/>
    </location>
</feature>
<feature type="disulfide bond" evidence="13">
    <location>
        <begin position="2607"/>
        <end position="2616"/>
    </location>
</feature>
<feature type="disulfide bond" evidence="12">
    <location>
        <begin position="1394"/>
        <end position="1409"/>
    </location>
</feature>
<feature type="domain" description="EGF-like" evidence="17">
    <location>
        <begin position="4819"/>
        <end position="4855"/>
    </location>
</feature>
<dbReference type="InterPro" id="IPR000082">
    <property type="entry name" value="SEA_dom"/>
</dbReference>
<dbReference type="Gene3D" id="2.10.25.10">
    <property type="entry name" value="Laminin"/>
    <property type="match status" value="12"/>
</dbReference>
<feature type="disulfide bond" evidence="12">
    <location>
        <begin position="1775"/>
        <end position="1787"/>
    </location>
</feature>
<feature type="domain" description="Ig-like" evidence="19">
    <location>
        <begin position="3918"/>
        <end position="4001"/>
    </location>
</feature>
<dbReference type="SUPFAM" id="SSF48726">
    <property type="entry name" value="Immunoglobulin"/>
    <property type="match status" value="15"/>
</dbReference>
<dbReference type="CDD" id="cd00055">
    <property type="entry name" value="EGF_Lam"/>
    <property type="match status" value="6"/>
</dbReference>
<dbReference type="SMART" id="SM00282">
    <property type="entry name" value="LamG"/>
    <property type="match status" value="3"/>
</dbReference>
<feature type="disulfide bond" evidence="12">
    <location>
        <begin position="1635"/>
        <end position="1653"/>
    </location>
</feature>
<dbReference type="InterPro" id="IPR036179">
    <property type="entry name" value="Ig-like_dom_sf"/>
</dbReference>
<dbReference type="Pfam" id="PF24973">
    <property type="entry name" value="EGF_LMN_ATRN"/>
    <property type="match status" value="1"/>
</dbReference>
<feature type="disulfide bond" evidence="12">
    <location>
        <begin position="2113"/>
        <end position="2131"/>
    </location>
</feature>
<feature type="disulfide bond" evidence="11">
    <location>
        <begin position="4860"/>
        <end position="4870"/>
    </location>
</feature>
<feature type="disulfide bond" evidence="12">
    <location>
        <begin position="316"/>
        <end position="328"/>
    </location>
</feature>
<dbReference type="PANTHER" id="PTHR12231">
    <property type="entry name" value="CTX-RELATED TYPE I TRANSMEMBRANE PROTEIN"/>
    <property type="match status" value="1"/>
</dbReference>
<feature type="disulfide bond" evidence="12">
    <location>
        <begin position="113"/>
        <end position="125"/>
    </location>
</feature>
<feature type="disulfide bond" evidence="12">
    <location>
        <begin position="669"/>
        <end position="681"/>
    </location>
</feature>
<feature type="disulfide bond" evidence="12">
    <location>
        <begin position="962"/>
        <end position="980"/>
    </location>
</feature>
<dbReference type="Gene3D" id="4.10.400.10">
    <property type="entry name" value="Low-density Lipoprotein Receptor"/>
    <property type="match status" value="33"/>
</dbReference>
<dbReference type="Pfam" id="PF00057">
    <property type="entry name" value="Ldl_recept_a"/>
    <property type="match status" value="34"/>
</dbReference>
<feature type="disulfide bond" evidence="12">
    <location>
        <begin position="521"/>
        <end position="536"/>
    </location>
</feature>
<feature type="domain" description="Ig-like" evidence="19">
    <location>
        <begin position="3495"/>
        <end position="3579"/>
    </location>
</feature>
<feature type="disulfide bond" evidence="12">
    <location>
        <begin position="323"/>
        <end position="341"/>
    </location>
</feature>
<evidence type="ECO:0000256" key="10">
    <source>
        <dbReference type="ARBA" id="ARBA00023319"/>
    </source>
</evidence>
<feature type="disulfide bond" evidence="12">
    <location>
        <begin position="246"/>
        <end position="264"/>
    </location>
</feature>
<dbReference type="InterPro" id="IPR007110">
    <property type="entry name" value="Ig-like_dom"/>
</dbReference>
<feature type="disulfide bond" evidence="12">
    <location>
        <begin position="1060"/>
        <end position="1078"/>
    </location>
</feature>
<keyword evidence="2" id="KW-0964">Secreted</keyword>
<dbReference type="SMART" id="SM00180">
    <property type="entry name" value="EGF_Lam"/>
    <property type="match status" value="8"/>
</dbReference>
<dbReference type="InterPro" id="IPR023415">
    <property type="entry name" value="LDLR_class-A_CS"/>
</dbReference>
<feature type="disulfide bond" evidence="12">
    <location>
        <begin position="2165"/>
        <end position="2180"/>
    </location>
</feature>
<feature type="disulfide bond" evidence="11">
    <location>
        <begin position="4865"/>
        <end position="4882"/>
    </location>
</feature>
<feature type="disulfide bond" evidence="12">
    <location>
        <begin position="2125"/>
        <end position="2140"/>
    </location>
</feature>
<evidence type="ECO:0000256" key="5">
    <source>
        <dbReference type="ARBA" id="ARBA00022737"/>
    </source>
</evidence>
<dbReference type="InterPro" id="IPR000742">
    <property type="entry name" value="EGF"/>
</dbReference>
<dbReference type="SUPFAM" id="SSF49899">
    <property type="entry name" value="Concanavalin A-like lectins/glucanases"/>
    <property type="match status" value="3"/>
</dbReference>
<dbReference type="SMART" id="SM00281">
    <property type="entry name" value="LamB"/>
    <property type="match status" value="3"/>
</dbReference>
<dbReference type="PROSITE" id="PS50026">
    <property type="entry name" value="EGF_3"/>
    <property type="match status" value="4"/>
</dbReference>
<dbReference type="Gene3D" id="2.60.40.10">
    <property type="entry name" value="Immunoglobulins"/>
    <property type="match status" value="15"/>
</dbReference>
<feature type="disulfide bond" evidence="12">
    <location>
        <begin position="1299"/>
        <end position="1314"/>
    </location>
</feature>
<dbReference type="PROSITE" id="PS51115">
    <property type="entry name" value="LAMININ_IVA"/>
    <property type="match status" value="3"/>
</dbReference>
<feature type="disulfide bond" evidence="12">
    <location>
        <begin position="207"/>
        <end position="225"/>
    </location>
</feature>
<dbReference type="CDD" id="cd00054">
    <property type="entry name" value="EGF_CA"/>
    <property type="match status" value="2"/>
</dbReference>
<feature type="disulfide bond" evidence="12">
    <location>
        <begin position="764"/>
        <end position="776"/>
    </location>
</feature>
<dbReference type="Pfam" id="PF00052">
    <property type="entry name" value="Laminin_B"/>
    <property type="match status" value="3"/>
</dbReference>
<feature type="domain" description="Ig-like" evidence="19">
    <location>
        <begin position="4380"/>
        <end position="4462"/>
    </location>
</feature>
<feature type="disulfide bond" evidence="12">
    <location>
        <begin position="722"/>
        <end position="740"/>
    </location>
</feature>
<feature type="domain" description="Laminin EGF-like" evidence="18">
    <location>
        <begin position="2983"/>
        <end position="3027"/>
    </location>
</feature>
<feature type="disulfide bond" evidence="12">
    <location>
        <begin position="974"/>
        <end position="989"/>
    </location>
</feature>
<reference evidence="22" key="1">
    <citation type="submission" date="2025-08" db="UniProtKB">
        <authorList>
            <consortium name="RefSeq"/>
        </authorList>
    </citation>
    <scope>IDENTIFICATION</scope>
</reference>
<feature type="domain" description="Laminin IV type A" evidence="20">
    <location>
        <begin position="2361"/>
        <end position="2554"/>
    </location>
</feature>
<dbReference type="InterPro" id="IPR051170">
    <property type="entry name" value="Neural/epithelial_adhesion"/>
</dbReference>
<comment type="caution">
    <text evidence="11">Lacks conserved residue(s) required for the propagation of feature annotation.</text>
</comment>
<feature type="domain" description="Ig-like" evidence="19">
    <location>
        <begin position="3770"/>
        <end position="3854"/>
    </location>
</feature>
<feature type="domain" description="EGF-like" evidence="17">
    <location>
        <begin position="5120"/>
        <end position="5161"/>
    </location>
</feature>
<feature type="compositionally biased region" description="Acidic residues" evidence="14">
    <location>
        <begin position="742"/>
        <end position="756"/>
    </location>
</feature>
<feature type="domain" description="Laminin IV type A" evidence="20">
    <location>
        <begin position="2771"/>
        <end position="2950"/>
    </location>
</feature>
<dbReference type="PRINTS" id="PR00261">
    <property type="entry name" value="LDLRECEPTOR"/>
</dbReference>
<dbReference type="PROSITE" id="PS01209">
    <property type="entry name" value="LDLRA_1"/>
    <property type="match status" value="19"/>
</dbReference>
<feature type="disulfide bond" evidence="12">
    <location>
        <begin position="1209"/>
        <end position="1224"/>
    </location>
</feature>
<feature type="disulfide bond" evidence="12">
    <location>
        <begin position="600"/>
        <end position="615"/>
    </location>
</feature>
<feature type="disulfide bond" evidence="12">
    <location>
        <begin position="715"/>
        <end position="727"/>
    </location>
</feature>
<feature type="disulfide bond" evidence="12">
    <location>
        <begin position="543"/>
        <end position="555"/>
    </location>
</feature>
<dbReference type="SMART" id="SM00181">
    <property type="entry name" value="EGF"/>
    <property type="match status" value="12"/>
</dbReference>
<dbReference type="RefSeq" id="XP_014662216.1">
    <property type="nucleotide sequence ID" value="XM_014806730.1"/>
</dbReference>
<evidence type="ECO:0000256" key="2">
    <source>
        <dbReference type="ARBA" id="ARBA00022525"/>
    </source>
</evidence>
<feature type="domain" description="Ig-like" evidence="19">
    <location>
        <begin position="3586"/>
        <end position="3670"/>
    </location>
</feature>
<feature type="compositionally biased region" description="Basic and acidic residues" evidence="14">
    <location>
        <begin position="977"/>
        <end position="996"/>
    </location>
</feature>
<dbReference type="CDD" id="cd00110">
    <property type="entry name" value="LamG"/>
    <property type="match status" value="3"/>
</dbReference>
<keyword evidence="10" id="KW-0393">Immunoglobulin domain</keyword>
<feature type="disulfide bond" evidence="12">
    <location>
        <begin position="808"/>
        <end position="820"/>
    </location>
</feature>
<feature type="domain" description="Ig-like" evidence="19">
    <location>
        <begin position="4207"/>
        <end position="4288"/>
    </location>
</feature>
<feature type="disulfide bond" evidence="12">
    <location>
        <begin position="676"/>
        <end position="694"/>
    </location>
</feature>
<dbReference type="SMART" id="SM00192">
    <property type="entry name" value="LDLa"/>
    <property type="match status" value="34"/>
</dbReference>
<feature type="disulfide bond" evidence="12">
    <location>
        <begin position="1782"/>
        <end position="1800"/>
    </location>
</feature>
<feature type="disulfide bond" evidence="12">
    <location>
        <begin position="1382"/>
        <end position="1400"/>
    </location>
</feature>
<feature type="disulfide bond" evidence="13">
    <location>
        <begin position="3109"/>
        <end position="3118"/>
    </location>
</feature>
<keyword evidence="5" id="KW-0677">Repeat</keyword>
<feature type="disulfide bond" evidence="12">
    <location>
        <begin position="1053"/>
        <end position="1065"/>
    </location>
</feature>
<feature type="disulfide bond" evidence="12">
    <location>
        <begin position="1861"/>
        <end position="1879"/>
    </location>
</feature>
<dbReference type="CDD" id="cd00096">
    <property type="entry name" value="Ig"/>
    <property type="match status" value="3"/>
</dbReference>
<dbReference type="GeneID" id="106805222"/>
<feature type="disulfide bond" evidence="12">
    <location>
        <begin position="283"/>
        <end position="301"/>
    </location>
</feature>
<feature type="disulfide bond" evidence="13">
    <location>
        <begin position="3002"/>
        <end position="3011"/>
    </location>
</feature>
<dbReference type="Pfam" id="PF13927">
    <property type="entry name" value="Ig_3"/>
    <property type="match status" value="10"/>
</dbReference>
<evidence type="ECO:0000259" key="18">
    <source>
        <dbReference type="PROSITE" id="PS50027"/>
    </source>
</evidence>
<dbReference type="Pfam" id="PF14625">
    <property type="entry name" value="Lustrin_cystein"/>
    <property type="match status" value="9"/>
</dbReference>
<evidence type="ECO:0000256" key="7">
    <source>
        <dbReference type="ARBA" id="ARBA00023157"/>
    </source>
</evidence>
<feature type="disulfide bond" evidence="12">
    <location>
        <begin position="1834"/>
        <end position="1849"/>
    </location>
</feature>
<feature type="disulfide bond" evidence="12">
    <location>
        <begin position="1232"/>
        <end position="1244"/>
    </location>
</feature>
<feature type="region of interest" description="Disordered" evidence="14">
    <location>
        <begin position="737"/>
        <end position="762"/>
    </location>
</feature>
<feature type="domain" description="Laminin G" evidence="16">
    <location>
        <begin position="4644"/>
        <end position="4821"/>
    </location>
</feature>
<dbReference type="PROSITE" id="PS01186">
    <property type="entry name" value="EGF_2"/>
    <property type="match status" value="4"/>
</dbReference>
<feature type="domain" description="Ig-like" evidence="19">
    <location>
        <begin position="2227"/>
        <end position="2311"/>
    </location>
</feature>
<dbReference type="Pfam" id="PF00054">
    <property type="entry name" value="Laminin_G_1"/>
    <property type="match status" value="3"/>
</dbReference>
<evidence type="ECO:0000256" key="4">
    <source>
        <dbReference type="ARBA" id="ARBA00022729"/>
    </source>
</evidence>
<dbReference type="SMART" id="SM00179">
    <property type="entry name" value="EGF_CA"/>
    <property type="match status" value="3"/>
</dbReference>
<feature type="disulfide bond" evidence="12">
    <location>
        <begin position="1873"/>
        <end position="1888"/>
    </location>
</feature>
<feature type="domain" description="EGF-like" evidence="17">
    <location>
        <begin position="4856"/>
        <end position="4894"/>
    </location>
</feature>
<feature type="disulfide bond" evidence="12">
    <location>
        <begin position="276"/>
        <end position="288"/>
    </location>
</feature>
<feature type="disulfide bond" evidence="11">
    <location>
        <begin position="5151"/>
        <end position="5160"/>
    </location>
</feature>
<dbReference type="Pfam" id="PF07679">
    <property type="entry name" value="I-set"/>
    <property type="match status" value="4"/>
</dbReference>
<dbReference type="InterPro" id="IPR028150">
    <property type="entry name" value="Lustrin_cystein"/>
</dbReference>
<feature type="disulfide bond" evidence="12">
    <location>
        <begin position="1115"/>
        <end position="1130"/>
    </location>
</feature>
<dbReference type="InterPro" id="IPR003599">
    <property type="entry name" value="Ig_sub"/>
</dbReference>
<keyword evidence="21" id="KW-1185">Reference proteome</keyword>
<feature type="domain" description="Laminin EGF-like" evidence="18">
    <location>
        <begin position="3089"/>
        <end position="3138"/>
    </location>
</feature>
<dbReference type="SMART" id="SM00289">
    <property type="entry name" value="WR1"/>
    <property type="match status" value="10"/>
</dbReference>
<feature type="disulfide bond" evidence="12">
    <location>
        <begin position="550"/>
        <end position="568"/>
    </location>
</feature>
<feature type="domain" description="Ig-like" evidence="19">
    <location>
        <begin position="4469"/>
        <end position="4550"/>
    </location>
</feature>
<keyword evidence="6" id="KW-0084">Basement membrane</keyword>
<keyword evidence="11" id="KW-0245">EGF-like domain</keyword>
<dbReference type="PROSITE" id="PS01248">
    <property type="entry name" value="EGF_LAM_1"/>
    <property type="match status" value="5"/>
</dbReference>
<feature type="disulfide bond" evidence="12">
    <location>
        <begin position="1647"/>
        <end position="1662"/>
    </location>
</feature>
<dbReference type="InterPro" id="IPR036055">
    <property type="entry name" value="LDL_receptor-like_sf"/>
</dbReference>
<feature type="disulfide bond" evidence="12">
    <location>
        <begin position="1854"/>
        <end position="1866"/>
    </location>
</feature>
<dbReference type="Gene3D" id="2.40.128.620">
    <property type="match status" value="1"/>
</dbReference>
<dbReference type="PROSITE" id="PS50025">
    <property type="entry name" value="LAM_G_DOMAIN"/>
    <property type="match status" value="3"/>
</dbReference>
<dbReference type="SUPFAM" id="SSF57196">
    <property type="entry name" value="EGF/Laminin"/>
    <property type="match status" value="10"/>
</dbReference>
<feature type="disulfide bond" evidence="11">
    <location>
        <begin position="4845"/>
        <end position="4854"/>
    </location>
</feature>
<evidence type="ECO:0000256" key="14">
    <source>
        <dbReference type="SAM" id="MobiDB-lite"/>
    </source>
</evidence>
<feature type="disulfide bond" evidence="12">
    <location>
        <begin position="623"/>
        <end position="635"/>
    </location>
</feature>
<feature type="disulfide bond" evidence="12">
    <location>
        <begin position="1987"/>
        <end position="2002"/>
    </location>
</feature>
<evidence type="ECO:0000256" key="11">
    <source>
        <dbReference type="PROSITE-ProRule" id="PRU00076"/>
    </source>
</evidence>
<evidence type="ECO:0000256" key="13">
    <source>
        <dbReference type="PROSITE-ProRule" id="PRU00460"/>
    </source>
</evidence>
<feature type="domain" description="Ig-like" evidence="19">
    <location>
        <begin position="4008"/>
        <end position="4095"/>
    </location>
</feature>
<feature type="disulfide bond" evidence="12">
    <location>
        <begin position="1794"/>
        <end position="1809"/>
    </location>
</feature>
<dbReference type="PROSITE" id="PS50027">
    <property type="entry name" value="EGF_LAM_2"/>
    <property type="match status" value="4"/>
</dbReference>
<feature type="disulfide bond" evidence="11">
    <location>
        <begin position="5108"/>
        <end position="5117"/>
    </location>
</feature>
<feature type="disulfide bond" evidence="12">
    <location>
        <begin position="1683"/>
        <end position="1701"/>
    </location>
</feature>
<feature type="region of interest" description="Disordered" evidence="14">
    <location>
        <begin position="1117"/>
        <end position="1162"/>
    </location>
</feature>
<feature type="disulfide bond" evidence="12">
    <location>
        <begin position="258"/>
        <end position="273"/>
    </location>
</feature>
<dbReference type="SMART" id="SM00409">
    <property type="entry name" value="IG"/>
    <property type="match status" value="15"/>
</dbReference>
<evidence type="ECO:0000256" key="8">
    <source>
        <dbReference type="ARBA" id="ARBA00023180"/>
    </source>
</evidence>
<evidence type="ECO:0000313" key="21">
    <source>
        <dbReference type="Proteomes" id="UP000695022"/>
    </source>
</evidence>
<feature type="disulfide bond" evidence="12">
    <location>
        <begin position="1548"/>
        <end position="1563"/>
    </location>
</feature>
<feature type="disulfide bond" evidence="12">
    <location>
        <begin position="630"/>
        <end position="648"/>
    </location>
</feature>
<feature type="disulfide bond" evidence="12">
    <location>
        <begin position="1628"/>
        <end position="1640"/>
    </location>
</feature>
<evidence type="ECO:0000259" key="15">
    <source>
        <dbReference type="PROSITE" id="PS50024"/>
    </source>
</evidence>
<dbReference type="InterPro" id="IPR013106">
    <property type="entry name" value="Ig_V-set"/>
</dbReference>
<evidence type="ECO:0000313" key="22">
    <source>
        <dbReference type="RefSeq" id="XP_014662216.1"/>
    </source>
</evidence>
<evidence type="ECO:0000256" key="9">
    <source>
        <dbReference type="ARBA" id="ARBA00023292"/>
    </source>
</evidence>
<feature type="disulfide bond" evidence="12">
    <location>
        <begin position="2146"/>
        <end position="2158"/>
    </location>
</feature>
<dbReference type="InterPro" id="IPR006150">
    <property type="entry name" value="Cys_repeat_1"/>
</dbReference>
<feature type="disulfide bond" evidence="12">
    <location>
        <begin position="581"/>
        <end position="593"/>
    </location>
</feature>
<feature type="domain" description="Laminin IV type A" evidence="20">
    <location>
        <begin position="3161"/>
        <end position="3344"/>
    </location>
</feature>
<evidence type="ECO:0000259" key="16">
    <source>
        <dbReference type="PROSITE" id="PS50025"/>
    </source>
</evidence>
<evidence type="ECO:0000256" key="1">
    <source>
        <dbReference type="ARBA" id="ARBA00004302"/>
    </source>
</evidence>
<feature type="disulfide bond" evidence="12">
    <location>
        <begin position="1529"/>
        <end position="1541"/>
    </location>
</feature>
<evidence type="ECO:0000259" key="20">
    <source>
        <dbReference type="PROSITE" id="PS51115"/>
    </source>
</evidence>
<feature type="compositionally biased region" description="Acidic residues" evidence="14">
    <location>
        <begin position="1307"/>
        <end position="1320"/>
    </location>
</feature>
<feature type="disulfide bond" evidence="12">
    <location>
        <begin position="562"/>
        <end position="577"/>
    </location>
</feature>
<dbReference type="InterPro" id="IPR003598">
    <property type="entry name" value="Ig_sub2"/>
</dbReference>
<keyword evidence="3" id="KW-0272">Extracellular matrix</keyword>
<dbReference type="SMART" id="SM00408">
    <property type="entry name" value="IGc2"/>
    <property type="match status" value="14"/>
</dbReference>
<feature type="domain" description="Ig-like" evidence="19">
    <location>
        <begin position="3679"/>
        <end position="3761"/>
    </location>
</feature>
<dbReference type="Gene3D" id="2.60.120.200">
    <property type="match status" value="3"/>
</dbReference>
<feature type="disulfide bond" evidence="12">
    <location>
        <begin position="1190"/>
        <end position="1202"/>
    </location>
</feature>